<evidence type="ECO:0000313" key="2">
    <source>
        <dbReference type="EMBL" id="KAG0485451.1"/>
    </source>
</evidence>
<proteinExistence type="predicted"/>
<feature type="region of interest" description="Disordered" evidence="1">
    <location>
        <begin position="48"/>
        <end position="87"/>
    </location>
</feature>
<gene>
    <name evidence="2" type="ORF">HPP92_009530</name>
</gene>
<keyword evidence="3" id="KW-1185">Reference proteome</keyword>
<protein>
    <submittedName>
        <fullName evidence="2">Uncharacterized protein</fullName>
    </submittedName>
</protein>
<comment type="caution">
    <text evidence="2">The sequence shown here is derived from an EMBL/GenBank/DDBJ whole genome shotgun (WGS) entry which is preliminary data.</text>
</comment>
<dbReference type="Proteomes" id="UP000636800">
    <property type="component" value="Unassembled WGS sequence"/>
</dbReference>
<name>A0A835R4E2_VANPL</name>
<accession>A0A835R4E2</accession>
<organism evidence="2 3">
    <name type="scientific">Vanilla planifolia</name>
    <name type="common">Vanilla</name>
    <dbReference type="NCBI Taxonomy" id="51239"/>
    <lineage>
        <taxon>Eukaryota</taxon>
        <taxon>Viridiplantae</taxon>
        <taxon>Streptophyta</taxon>
        <taxon>Embryophyta</taxon>
        <taxon>Tracheophyta</taxon>
        <taxon>Spermatophyta</taxon>
        <taxon>Magnoliopsida</taxon>
        <taxon>Liliopsida</taxon>
        <taxon>Asparagales</taxon>
        <taxon>Orchidaceae</taxon>
        <taxon>Vanilloideae</taxon>
        <taxon>Vanilleae</taxon>
        <taxon>Vanilla</taxon>
    </lineage>
</organism>
<dbReference type="OrthoDB" id="10038011at2759"/>
<dbReference type="EMBL" id="JADCNL010000004">
    <property type="protein sequence ID" value="KAG0485451.1"/>
    <property type="molecule type" value="Genomic_DNA"/>
</dbReference>
<sequence length="108" mass="11618">MVEESEAEELEMGAGGRRKRCGIRRGALRCGDGRGGCGMEDDGRWDERKMGEGLWEGGRGGSCRRRDGGRSELEDGEGNGREDGQVAVGGEGVAELFSERGAEQILRN</sequence>
<evidence type="ECO:0000256" key="1">
    <source>
        <dbReference type="SAM" id="MobiDB-lite"/>
    </source>
</evidence>
<reference evidence="2 3" key="1">
    <citation type="journal article" date="2020" name="Nat. Food">
        <title>A phased Vanilla planifolia genome enables genetic improvement of flavour and production.</title>
        <authorList>
            <person name="Hasing T."/>
            <person name="Tang H."/>
            <person name="Brym M."/>
            <person name="Khazi F."/>
            <person name="Huang T."/>
            <person name="Chambers A.H."/>
        </authorList>
    </citation>
    <scope>NUCLEOTIDE SEQUENCE [LARGE SCALE GENOMIC DNA]</scope>
    <source>
        <tissue evidence="2">Leaf</tissue>
    </source>
</reference>
<dbReference type="AlphaFoldDB" id="A0A835R4E2"/>
<feature type="compositionally biased region" description="Basic and acidic residues" evidence="1">
    <location>
        <begin position="64"/>
        <end position="84"/>
    </location>
</feature>
<evidence type="ECO:0000313" key="3">
    <source>
        <dbReference type="Proteomes" id="UP000636800"/>
    </source>
</evidence>